<dbReference type="AlphaFoldDB" id="A0A076J8L6"/>
<evidence type="ECO:0000313" key="12">
    <source>
        <dbReference type="EMBL" id="MDU0268680.1"/>
    </source>
</evidence>
<dbReference type="Proteomes" id="UP000500949">
    <property type="component" value="Chromosome"/>
</dbReference>
<dbReference type="Proteomes" id="UP001055104">
    <property type="component" value="Unassembled WGS sequence"/>
</dbReference>
<accession>A0A076J8L6</accession>
<dbReference type="EMBL" id="VVZV01000015">
    <property type="protein sequence ID" value="KAA5318084.1"/>
    <property type="molecule type" value="Genomic_DNA"/>
</dbReference>
<evidence type="ECO:0000313" key="19">
    <source>
        <dbReference type="Proteomes" id="UP000294527"/>
    </source>
</evidence>
<evidence type="ECO:0000313" key="6">
    <source>
        <dbReference type="EMBL" id="GKH82650.1"/>
    </source>
</evidence>
<dbReference type="Proteomes" id="UP000441162">
    <property type="component" value="Unassembled WGS sequence"/>
</dbReference>
<evidence type="ECO:0000313" key="22">
    <source>
        <dbReference type="Proteomes" id="UP000347681"/>
    </source>
</evidence>
<evidence type="ECO:0000313" key="16">
    <source>
        <dbReference type="EMBL" id="TDB07693.1"/>
    </source>
</evidence>
<dbReference type="Proteomes" id="UP000294834">
    <property type="component" value="Unassembled WGS sequence"/>
</dbReference>
<dbReference type="InterPro" id="IPR058240">
    <property type="entry name" value="rSAM_sf"/>
</dbReference>
<dbReference type="EMBL" id="VVYY01000016">
    <property type="protein sequence ID" value="KAA5395346.1"/>
    <property type="molecule type" value="Genomic_DNA"/>
</dbReference>
<dbReference type="GO" id="GO:0051536">
    <property type="term" value="F:iron-sulfur cluster binding"/>
    <property type="evidence" value="ECO:0007669"/>
    <property type="project" value="UniProtKB-KW"/>
</dbReference>
<evidence type="ECO:0000313" key="9">
    <source>
        <dbReference type="EMBL" id="KAA5395346.1"/>
    </source>
</evidence>
<evidence type="ECO:0000313" key="26">
    <source>
        <dbReference type="Proteomes" id="UP000500949"/>
    </source>
</evidence>
<evidence type="ECO:0000313" key="13">
    <source>
        <dbReference type="EMBL" id="QJR76857.1"/>
    </source>
</evidence>
<sequence>MLRYVDYDIVFQEIPDEVTLAINLSNCPNRCKGCHSPHLLENVGESLTEESLGHLLQKYGKAVTCVCFMGGDAEPFEVERLAGFLHRQSIALVKVGWYSGKNELPEGLSVQNFEYIKLGPYIEKLGGLKSPDTNQHFYRIYGDEMKDITYRFWRI</sequence>
<dbReference type="SUPFAM" id="SSF102114">
    <property type="entry name" value="Radical SAM enzymes"/>
    <property type="match status" value="1"/>
</dbReference>
<evidence type="ECO:0000313" key="14">
    <source>
        <dbReference type="EMBL" id="RGV69554.1"/>
    </source>
</evidence>
<dbReference type="EMBL" id="VVZB01000014">
    <property type="protein sequence ID" value="KAA5380232.1"/>
    <property type="molecule type" value="Genomic_DNA"/>
</dbReference>
<reference evidence="17 21" key="4">
    <citation type="submission" date="2019-07" db="EMBL/GenBank/DDBJ databases">
        <title>Genome sequencing of Bacteroides dorei iSURF_12.</title>
        <authorList>
            <person name="Sevigny J.L."/>
            <person name="Ruoff K.L."/>
            <person name="Price C.E."/>
            <person name="Valls R.A."/>
            <person name="O'Toole G.A."/>
        </authorList>
    </citation>
    <scope>NUCLEOTIDE SEQUENCE [LARGE SCALE GENOMIC DNA]</scope>
    <source>
        <strain evidence="17 21">ANK132K_1B</strain>
    </source>
</reference>
<evidence type="ECO:0000313" key="21">
    <source>
        <dbReference type="Proteomes" id="UP000315833"/>
    </source>
</evidence>
<name>A0A076J8L6_9BACT</name>
<dbReference type="EMBL" id="VVZA01000015">
    <property type="protein sequence ID" value="KAA5403402.1"/>
    <property type="molecule type" value="Genomic_DNA"/>
</dbReference>
<dbReference type="Proteomes" id="UP000347681">
    <property type="component" value="Unassembled WGS sequence"/>
</dbReference>
<dbReference type="Proteomes" id="UP000294527">
    <property type="component" value="Unassembled WGS sequence"/>
</dbReference>
<dbReference type="EMBL" id="SLTU01000001">
    <property type="protein sequence ID" value="TDA75880.1"/>
    <property type="molecule type" value="Genomic_DNA"/>
</dbReference>
<evidence type="ECO:0000256" key="2">
    <source>
        <dbReference type="ARBA" id="ARBA00022691"/>
    </source>
</evidence>
<dbReference type="EMBL" id="VOIF01000040">
    <property type="protein sequence ID" value="TWV66345.1"/>
    <property type="molecule type" value="Genomic_DNA"/>
</dbReference>
<reference evidence="22 23" key="2">
    <citation type="journal article" date="2019" name="Nat. Med.">
        <title>A library of human gut bacterial isolates paired with longitudinal multiomics data enables mechanistic microbiome research.</title>
        <authorList>
            <person name="Poyet M."/>
            <person name="Groussin M."/>
            <person name="Gibbons S.M."/>
            <person name="Avila-Pacheco J."/>
            <person name="Jiang X."/>
            <person name="Kearney S.M."/>
            <person name="Perrotta A.R."/>
            <person name="Berdy B."/>
            <person name="Zhao S."/>
            <person name="Lieberman T.D."/>
            <person name="Swanson P.K."/>
            <person name="Smith M."/>
            <person name="Roesemann S."/>
            <person name="Alexander J.E."/>
            <person name="Rich S.A."/>
            <person name="Livny J."/>
            <person name="Vlamakis H."/>
            <person name="Clish C."/>
            <person name="Bullock K."/>
            <person name="Deik A."/>
            <person name="Scott J."/>
            <person name="Pierce K.A."/>
            <person name="Xavier R.J."/>
            <person name="Alm E.J."/>
        </authorList>
    </citation>
    <scope>NUCLEOTIDE SEQUENCE [LARGE SCALE GENOMIC DNA]</scope>
    <source>
        <strain evidence="9 24">BIOML-A1</strain>
        <strain evidence="7 25">BIOML-A25</strain>
        <strain evidence="10 23">BIOML-A4</strain>
        <strain evidence="8 22">BIOML-A5</strain>
    </source>
</reference>
<evidence type="ECO:0000313" key="23">
    <source>
        <dbReference type="Proteomes" id="UP000441162"/>
    </source>
</evidence>
<evidence type="ECO:0000256" key="5">
    <source>
        <dbReference type="ARBA" id="ARBA00023014"/>
    </source>
</evidence>
<evidence type="ECO:0000313" key="18">
    <source>
        <dbReference type="Proteomes" id="UP000283678"/>
    </source>
</evidence>
<reference evidence="19 20" key="3">
    <citation type="journal article" date="2019" name="Nat. Microbiol.">
        <title>Genomic variation and strain-specific functional adaptation in the human gut microbiome during early life.</title>
        <authorList>
            <person name="Vatanen T."/>
            <person name="Plichta D.R."/>
            <person name="Somani J."/>
            <person name="Munch P.C."/>
            <person name="Arthur T.D."/>
            <person name="Hall A.B."/>
            <person name="Rudolf S."/>
            <person name="Oakeley E.J."/>
            <person name="Ke X."/>
            <person name="Young R.A."/>
            <person name="Haiser H.J."/>
            <person name="Kolde R."/>
            <person name="Yassour M."/>
            <person name="Luopajarvi K."/>
            <person name="Siljander H."/>
            <person name="Virtanen S.M."/>
            <person name="Ilonen J."/>
            <person name="Uibo R."/>
            <person name="Tillmann V."/>
            <person name="Mokurov S."/>
            <person name="Dorshakova N."/>
            <person name="Porter J.A."/>
            <person name="McHardy A.C."/>
            <person name="Lahdesmaki H."/>
            <person name="Vlamakis H."/>
            <person name="Huttenhower C."/>
            <person name="Knip M."/>
            <person name="Xavier R.J."/>
        </authorList>
    </citation>
    <scope>NUCLEOTIDE SEQUENCE [LARGE SCALE GENOMIC DNA]</scope>
    <source>
        <strain evidence="15 19">RJX1047</strain>
        <strain evidence="16 20">RJX1052</strain>
    </source>
</reference>
<evidence type="ECO:0000313" key="8">
    <source>
        <dbReference type="EMBL" id="KAA5380232.1"/>
    </source>
</evidence>
<dbReference type="GO" id="GO:0003824">
    <property type="term" value="F:catalytic activity"/>
    <property type="evidence" value="ECO:0007669"/>
    <property type="project" value="InterPro"/>
</dbReference>
<dbReference type="EMBL" id="SLTX01000001">
    <property type="protein sequence ID" value="TDB07693.1"/>
    <property type="molecule type" value="Genomic_DNA"/>
</dbReference>
<protein>
    <submittedName>
        <fullName evidence="10">Anaerobic ribonucleoside-triphosphate reductase activating protein</fullName>
    </submittedName>
</protein>
<reference evidence="14 18" key="1">
    <citation type="submission" date="2018-08" db="EMBL/GenBank/DDBJ databases">
        <title>A genome reference for cultivated species of the human gut microbiota.</title>
        <authorList>
            <person name="Zou Y."/>
            <person name="Xue W."/>
            <person name="Luo G."/>
        </authorList>
    </citation>
    <scope>NUCLEOTIDE SEQUENCE [LARGE SCALE GENOMIC DNA]</scope>
    <source>
        <strain evidence="14 18">AF14-1AC</strain>
    </source>
</reference>
<evidence type="ECO:0000313" key="20">
    <source>
        <dbReference type="Proteomes" id="UP000294834"/>
    </source>
</evidence>
<reference evidence="6" key="7">
    <citation type="submission" date="2022-01" db="EMBL/GenBank/DDBJ databases">
        <title>Novel bile acid biosynthetic pathways are enriched in the microbiome of centenarians.</title>
        <authorList>
            <person name="Sato Y."/>
            <person name="Atarashi K."/>
            <person name="Plichta R.D."/>
            <person name="Arai Y."/>
            <person name="Sasajima S."/>
            <person name="Kearney M.S."/>
            <person name="Suda W."/>
            <person name="Takeshita K."/>
            <person name="Sasaki T."/>
            <person name="Okamoto S."/>
            <person name="Skelly N.A."/>
            <person name="Okamura Y."/>
            <person name="Vlamakis H."/>
            <person name="Li Y."/>
            <person name="Tanoue T."/>
            <person name="Takei H."/>
            <person name="Nittono H."/>
            <person name="Narushima S."/>
            <person name="Irie J."/>
            <person name="Itoh H."/>
            <person name="Moriya K."/>
            <person name="Sugiura Y."/>
            <person name="Suematsu M."/>
            <person name="Moritoki N."/>
            <person name="Shibata S."/>
            <person name="Littman R.D."/>
            <person name="Fischbach A.M."/>
            <person name="Uwamino Y."/>
            <person name="Inoue T."/>
            <person name="Honda A."/>
            <person name="Hattori M."/>
            <person name="Murai T."/>
            <person name="Xavier J.R."/>
            <person name="Hirose N."/>
            <person name="Honda K."/>
        </authorList>
    </citation>
    <scope>NUCLEOTIDE SEQUENCE</scope>
    <source>
        <strain evidence="6">CE91-St7</strain>
    </source>
</reference>
<evidence type="ECO:0000313" key="11">
    <source>
        <dbReference type="EMBL" id="MBV3124939.1"/>
    </source>
</evidence>
<dbReference type="GO" id="GO:0046872">
    <property type="term" value="F:metal ion binding"/>
    <property type="evidence" value="ECO:0007669"/>
    <property type="project" value="UniProtKB-KW"/>
</dbReference>
<dbReference type="KEGG" id="bdh:GV66_16990"/>
<organism evidence="10 23">
    <name type="scientific">Phocaeicola dorei</name>
    <dbReference type="NCBI Taxonomy" id="357276"/>
    <lineage>
        <taxon>Bacteria</taxon>
        <taxon>Pseudomonadati</taxon>
        <taxon>Bacteroidota</taxon>
        <taxon>Bacteroidia</taxon>
        <taxon>Bacteroidales</taxon>
        <taxon>Bacteroidaceae</taxon>
        <taxon>Phocaeicola</taxon>
    </lineage>
</organism>
<dbReference type="NCBIfam" id="TIGR02826">
    <property type="entry name" value="RNR_activ_nrdG3"/>
    <property type="match status" value="1"/>
</dbReference>
<dbReference type="InterPro" id="IPR014191">
    <property type="entry name" value="Anaer_RNR_activator"/>
</dbReference>
<dbReference type="Proteomes" id="UP000481616">
    <property type="component" value="Unassembled WGS sequence"/>
</dbReference>
<keyword evidence="3" id="KW-0479">Metal-binding</keyword>
<evidence type="ECO:0000256" key="4">
    <source>
        <dbReference type="ARBA" id="ARBA00023004"/>
    </source>
</evidence>
<dbReference type="Proteomes" id="UP000777173">
    <property type="component" value="Unassembled WGS sequence"/>
</dbReference>
<reference evidence="13 26" key="5">
    <citation type="submission" date="2019-11" db="EMBL/GenBank/DDBJ databases">
        <title>Complete genome sequence of Bacteroides dorei DSM 17855.</title>
        <authorList>
            <person name="Russell J.T."/>
        </authorList>
    </citation>
    <scope>NUCLEOTIDE SEQUENCE [LARGE SCALE GENOMIC DNA]</scope>
    <source>
        <strain evidence="13 26">DSM 17855</strain>
    </source>
</reference>
<evidence type="ECO:0000313" key="25">
    <source>
        <dbReference type="Proteomes" id="UP000481700"/>
    </source>
</evidence>
<dbReference type="Proteomes" id="UP000283678">
    <property type="component" value="Unassembled WGS sequence"/>
</dbReference>
<dbReference type="InterPro" id="IPR013785">
    <property type="entry name" value="Aldolase_TIM"/>
</dbReference>
<dbReference type="EMBL" id="QRZL01000033">
    <property type="protein sequence ID" value="RGV69554.1"/>
    <property type="molecule type" value="Genomic_DNA"/>
</dbReference>
<gene>
    <name evidence="10" type="primary">nrdG</name>
    <name evidence="6" type="ORF">CE91St7_35340</name>
    <name evidence="14" type="ORF">DWW04_20965</name>
    <name evidence="15" type="ORF">E1I98_05675</name>
    <name evidence="16" type="ORF">E1J06_09860</name>
    <name evidence="10" type="ORF">F2Y51_16200</name>
    <name evidence="9" type="ORF">F2Y58_17175</name>
    <name evidence="8" type="ORF">F2Y61_18850</name>
    <name evidence="7" type="ORF">F2Z07_14505</name>
    <name evidence="17" type="ORF">FSA04_21045</name>
    <name evidence="13" type="ORF">GKD17_10895</name>
    <name evidence="11" type="ORF">KSU80_17440</name>
    <name evidence="12" type="ORF">RVH45_01945</name>
</gene>
<dbReference type="eggNOG" id="COG1180">
    <property type="taxonomic scope" value="Bacteria"/>
</dbReference>
<dbReference type="Gene3D" id="3.20.20.70">
    <property type="entry name" value="Aldolase class I"/>
    <property type="match status" value="1"/>
</dbReference>
<reference evidence="11" key="6">
    <citation type="submission" date="2021-06" db="EMBL/GenBank/DDBJ databases">
        <title>Collection of gut derived symbiotic bacterial strains cultured from healthy donors.</title>
        <authorList>
            <person name="Lin H."/>
            <person name="Littmann E."/>
            <person name="Pamer E.G."/>
        </authorList>
    </citation>
    <scope>NUCLEOTIDE SEQUENCE</scope>
    <source>
        <strain evidence="11">MSK.5.10</strain>
    </source>
</reference>
<evidence type="ECO:0000313" key="10">
    <source>
        <dbReference type="EMBL" id="KAA5403402.1"/>
    </source>
</evidence>
<dbReference type="RefSeq" id="WP_005846488.1">
    <property type="nucleotide sequence ID" value="NZ_BAABYF010000001.1"/>
</dbReference>
<dbReference type="InterPro" id="IPR007197">
    <property type="entry name" value="rSAM"/>
</dbReference>
<dbReference type="GeneID" id="5304067"/>
<evidence type="ECO:0000256" key="3">
    <source>
        <dbReference type="ARBA" id="ARBA00022723"/>
    </source>
</evidence>
<evidence type="ECO:0000256" key="1">
    <source>
        <dbReference type="ARBA" id="ARBA00001966"/>
    </source>
</evidence>
<dbReference type="EMBL" id="JAHOAX010000019">
    <property type="protein sequence ID" value="MBV3124939.1"/>
    <property type="molecule type" value="Genomic_DNA"/>
</dbReference>
<dbReference type="Proteomes" id="UP000315833">
    <property type="component" value="Unassembled WGS sequence"/>
</dbReference>
<reference evidence="12" key="8">
    <citation type="submission" date="2023-10" db="EMBL/GenBank/DDBJ databases">
        <title>Genome of Potential pathogenic bacteria in Crohn's disease.</title>
        <authorList>
            <person name="Rodriguez-Palacios A."/>
        </authorList>
    </citation>
    <scope>NUCLEOTIDE SEQUENCE</scope>
    <source>
        <strain evidence="12">CavFT-hAR62</strain>
    </source>
</reference>
<dbReference type="SFLD" id="SFLDS00029">
    <property type="entry name" value="Radical_SAM"/>
    <property type="match status" value="1"/>
</dbReference>
<dbReference type="EMBL" id="CP046176">
    <property type="protein sequence ID" value="QJR76857.1"/>
    <property type="molecule type" value="Genomic_DNA"/>
</dbReference>
<comment type="cofactor">
    <cofactor evidence="1">
        <name>[4Fe-4S] cluster</name>
        <dbReference type="ChEBI" id="CHEBI:49883"/>
    </cofactor>
</comment>
<evidence type="ECO:0000313" key="17">
    <source>
        <dbReference type="EMBL" id="TWV66345.1"/>
    </source>
</evidence>
<dbReference type="GeneID" id="93447178"/>
<dbReference type="Proteomes" id="UP000481700">
    <property type="component" value="Unassembled WGS sequence"/>
</dbReference>
<evidence type="ECO:0000313" key="15">
    <source>
        <dbReference type="EMBL" id="TDA75880.1"/>
    </source>
</evidence>
<keyword evidence="2" id="KW-0949">S-adenosyl-L-methionine</keyword>
<keyword evidence="5" id="KW-0411">Iron-sulfur</keyword>
<dbReference type="EMBL" id="JAWDEV010000001">
    <property type="protein sequence ID" value="MDU0268680.1"/>
    <property type="molecule type" value="Genomic_DNA"/>
</dbReference>
<proteinExistence type="predicted"/>
<keyword evidence="4" id="KW-0408">Iron</keyword>
<dbReference type="KEGG" id="bdo:EL88_08970"/>
<evidence type="ECO:0000313" key="7">
    <source>
        <dbReference type="EMBL" id="KAA5318084.1"/>
    </source>
</evidence>
<dbReference type="Proteomes" id="UP001181086">
    <property type="component" value="Unassembled WGS sequence"/>
</dbReference>
<dbReference type="EMBL" id="BQOB01000001">
    <property type="protein sequence ID" value="GKH82650.1"/>
    <property type="molecule type" value="Genomic_DNA"/>
</dbReference>
<evidence type="ECO:0000313" key="24">
    <source>
        <dbReference type="Proteomes" id="UP000481616"/>
    </source>
</evidence>